<feature type="compositionally biased region" description="Low complexity" evidence="1">
    <location>
        <begin position="67"/>
        <end position="81"/>
    </location>
</feature>
<dbReference type="OrthoDB" id="2015333at2759"/>
<feature type="region of interest" description="Disordered" evidence="1">
    <location>
        <begin position="60"/>
        <end position="106"/>
    </location>
</feature>
<dbReference type="InterPro" id="IPR014770">
    <property type="entry name" value="Munc13_1"/>
</dbReference>
<name>A0A5J9T9W8_9POAL</name>
<dbReference type="PANTHER" id="PTHR31280">
    <property type="entry name" value="PROTEIN UNC-13 HOMOLOG"/>
    <property type="match status" value="1"/>
</dbReference>
<keyword evidence="5" id="KW-1185">Reference proteome</keyword>
<dbReference type="PROSITE" id="PS51259">
    <property type="entry name" value="MHD2"/>
    <property type="match status" value="1"/>
</dbReference>
<feature type="region of interest" description="Disordered" evidence="1">
    <location>
        <begin position="752"/>
        <end position="773"/>
    </location>
</feature>
<proteinExistence type="predicted"/>
<protein>
    <recommendedName>
        <fullName evidence="6">MHD1 domain-containing protein</fullName>
    </recommendedName>
</protein>
<feature type="non-terminal residue" evidence="4">
    <location>
        <position position="1"/>
    </location>
</feature>
<dbReference type="Proteomes" id="UP000324897">
    <property type="component" value="Chromosome 3"/>
</dbReference>
<dbReference type="Pfam" id="PF25761">
    <property type="entry name" value="TPR_PATROL1"/>
    <property type="match status" value="1"/>
</dbReference>
<dbReference type="InterPro" id="IPR057984">
    <property type="entry name" value="PATROL1_C"/>
</dbReference>
<dbReference type="EMBL" id="RWGY01000039">
    <property type="protein sequence ID" value="TVU08153.1"/>
    <property type="molecule type" value="Genomic_DNA"/>
</dbReference>
<organism evidence="4 5">
    <name type="scientific">Eragrostis curvula</name>
    <name type="common">weeping love grass</name>
    <dbReference type="NCBI Taxonomy" id="38414"/>
    <lineage>
        <taxon>Eukaryota</taxon>
        <taxon>Viridiplantae</taxon>
        <taxon>Streptophyta</taxon>
        <taxon>Embryophyta</taxon>
        <taxon>Tracheophyta</taxon>
        <taxon>Spermatophyta</taxon>
        <taxon>Magnoliopsida</taxon>
        <taxon>Liliopsida</taxon>
        <taxon>Poales</taxon>
        <taxon>Poaceae</taxon>
        <taxon>PACMAD clade</taxon>
        <taxon>Chloridoideae</taxon>
        <taxon>Eragrostideae</taxon>
        <taxon>Eragrostidinae</taxon>
        <taxon>Eragrostis</taxon>
    </lineage>
</organism>
<dbReference type="PROSITE" id="PS51258">
    <property type="entry name" value="MHD1"/>
    <property type="match status" value="1"/>
</dbReference>
<feature type="domain" description="MHD1" evidence="2">
    <location>
        <begin position="558"/>
        <end position="703"/>
    </location>
</feature>
<dbReference type="AlphaFoldDB" id="A0A5J9T9W8"/>
<dbReference type="InterPro" id="IPR008528">
    <property type="entry name" value="unc-13_homologue"/>
</dbReference>
<gene>
    <name evidence="4" type="ORF">EJB05_41542</name>
</gene>
<evidence type="ECO:0000259" key="3">
    <source>
        <dbReference type="PROSITE" id="PS51259"/>
    </source>
</evidence>
<comment type="caution">
    <text evidence="4">The sequence shown here is derived from an EMBL/GenBank/DDBJ whole genome shotgun (WGS) entry which is preliminary data.</text>
</comment>
<feature type="region of interest" description="Disordered" evidence="1">
    <location>
        <begin position="1008"/>
        <end position="1034"/>
    </location>
</feature>
<evidence type="ECO:0000256" key="1">
    <source>
        <dbReference type="SAM" id="MobiDB-lite"/>
    </source>
</evidence>
<feature type="compositionally biased region" description="Low complexity" evidence="1">
    <location>
        <begin position="802"/>
        <end position="813"/>
    </location>
</feature>
<dbReference type="Gramene" id="TVU08153">
    <property type="protein sequence ID" value="TVU08153"/>
    <property type="gene ID" value="EJB05_41542"/>
</dbReference>
<accession>A0A5J9T9W8</accession>
<evidence type="ECO:0000313" key="5">
    <source>
        <dbReference type="Proteomes" id="UP000324897"/>
    </source>
</evidence>
<feature type="region of interest" description="Disordered" evidence="1">
    <location>
        <begin position="800"/>
        <end position="830"/>
    </location>
</feature>
<feature type="compositionally biased region" description="Polar residues" evidence="1">
    <location>
        <begin position="1017"/>
        <end position="1026"/>
    </location>
</feature>
<evidence type="ECO:0000259" key="2">
    <source>
        <dbReference type="PROSITE" id="PS51258"/>
    </source>
</evidence>
<feature type="domain" description="MHD2" evidence="3">
    <location>
        <begin position="874"/>
        <end position="988"/>
    </location>
</feature>
<evidence type="ECO:0000313" key="4">
    <source>
        <dbReference type="EMBL" id="TVU08153.1"/>
    </source>
</evidence>
<feature type="region of interest" description="Disordered" evidence="1">
    <location>
        <begin position="125"/>
        <end position="146"/>
    </location>
</feature>
<reference evidence="4 5" key="1">
    <citation type="journal article" date="2019" name="Sci. Rep.">
        <title>A high-quality genome of Eragrostis curvula grass provides insights into Poaceae evolution and supports new strategies to enhance forage quality.</title>
        <authorList>
            <person name="Carballo J."/>
            <person name="Santos B.A.C.M."/>
            <person name="Zappacosta D."/>
            <person name="Garbus I."/>
            <person name="Selva J.P."/>
            <person name="Gallo C.A."/>
            <person name="Diaz A."/>
            <person name="Albertini E."/>
            <person name="Caccamo M."/>
            <person name="Echenique V."/>
        </authorList>
    </citation>
    <scope>NUCLEOTIDE SEQUENCE [LARGE SCALE GENOMIC DNA]</scope>
    <source>
        <strain evidence="5">cv. Victoria</strain>
        <tissue evidence="4">Leaf</tissue>
    </source>
</reference>
<feature type="compositionally biased region" description="Basic residues" evidence="1">
    <location>
        <begin position="814"/>
        <end position="825"/>
    </location>
</feature>
<dbReference type="PANTHER" id="PTHR31280:SF21">
    <property type="entry name" value="MHD2 DOMAIN-CONTAINING PROTEIN"/>
    <property type="match status" value="1"/>
</dbReference>
<sequence>MVGRRRLSASSLPEAAGAIPDPFPPELRWPFGRLESLNRDELRESAYEIFFTACRSTSNHAAGTRLSSSSTSSATPTSPGAGDRDHHHSRTGSATPTRHDAAGGAKNMAVTSKLKRALGLHARKTRPMVGGGGGAGNKATAGSRPMTSAEIMRRQMGVTEQSDLRVRKTLVRSLVGPQMSKKAESLVLPLELLRHIKPSDFADAGEHRAWQLRQLNLLESGLVAHPSVPLDRGGNGNPAASALRDAARFPSLDVRALSAAAMALSWRSVDACRWADGYPLNVHLYVSLLRAVFDARDETTVLDEVDELLELIKRTWTVLGLNRTVHDVCLTWVLFEKYVVTGQVEPDLLSATLAMLEQVRGDAEKQVDVLDPACLKILAATLTSMHSWAEDKLLNYHEAFGDSESVGTMENVVSLAVSTAAMLGQYVPPCFGDHNSVSEHPSSWGSASSSFSAGEQVERYIKSSVRHAFTKLHETGTTGGKMDSMIVEVDEDPCETLMYVAAQTKDLVRVEKERYSRVLRRWHPCPTAVAAAALHGCFGALLKRYVSRMACSLCSESVRVLHAASKLDKSLLQMAAEDDDPAAADSVREQMAPYDVDATIFGLVKGWMDERLTIGAECVRRARDSESWNPRSKAEPYAQSAVDLMKLAKVTVDELLEIQVAGQPPACREELLQHLVDGIDQLVHQYALLVASCGSKESYVPPLPPLTRCNQDSKLVQLWKLAAPPPCQVGVFDSELGAGPLNCGRGVDVTSSKPRLVGRGDKQQAGTVRPATSRGTQRLYVRLNTLHHMLAVLQSIDKSLTSSSTHQNQQQQQRHQHHHQHRRARSSSAFDRARPALDAAILHVSELSAYRLVFLDSAHVFHQALYQGGVAAPESRVRPALRVMKQNLTFLASVLTDRAQPPAAREVVKAAVEAFLTVVLAGGGGRAFTRADYVAVAEDFASLKRLFSSFGCRRRWSRGRRRRRRAWWRSWRCPRRNSSTSSSAVALPLRRRRTMRWRSCRGRCRPRRGGGAGLMPTLSSACSATETTRRRAGS</sequence>
<feature type="region of interest" description="Disordered" evidence="1">
    <location>
        <begin position="1"/>
        <end position="27"/>
    </location>
</feature>
<evidence type="ECO:0008006" key="6">
    <source>
        <dbReference type="Google" id="ProtNLM"/>
    </source>
</evidence>
<dbReference type="InterPro" id="IPR014772">
    <property type="entry name" value="Munc13_dom-2"/>
</dbReference>